<feature type="domain" description="Non-haem dioxygenase N-terminal" evidence="3">
    <location>
        <begin position="69"/>
        <end position="131"/>
    </location>
</feature>
<dbReference type="EMBL" id="JBGMDY010000005">
    <property type="protein sequence ID" value="KAL2335306.1"/>
    <property type="molecule type" value="Genomic_DNA"/>
</dbReference>
<keyword evidence="1" id="KW-0479">Metal-binding</keyword>
<evidence type="ECO:0000259" key="3">
    <source>
        <dbReference type="Pfam" id="PF14226"/>
    </source>
</evidence>
<dbReference type="SUPFAM" id="SSF51197">
    <property type="entry name" value="Clavaminate synthase-like"/>
    <property type="match status" value="1"/>
</dbReference>
<comment type="caution">
    <text evidence="4">The sequence shown here is derived from an EMBL/GenBank/DDBJ whole genome shotgun (WGS) entry which is preliminary data.</text>
</comment>
<name>A0ABD1MHK6_9FABA</name>
<organism evidence="4 5">
    <name type="scientific">Flemingia macrophylla</name>
    <dbReference type="NCBI Taxonomy" id="520843"/>
    <lineage>
        <taxon>Eukaryota</taxon>
        <taxon>Viridiplantae</taxon>
        <taxon>Streptophyta</taxon>
        <taxon>Embryophyta</taxon>
        <taxon>Tracheophyta</taxon>
        <taxon>Spermatophyta</taxon>
        <taxon>Magnoliopsida</taxon>
        <taxon>eudicotyledons</taxon>
        <taxon>Gunneridae</taxon>
        <taxon>Pentapetalae</taxon>
        <taxon>rosids</taxon>
        <taxon>fabids</taxon>
        <taxon>Fabales</taxon>
        <taxon>Fabaceae</taxon>
        <taxon>Papilionoideae</taxon>
        <taxon>50 kb inversion clade</taxon>
        <taxon>NPAAA clade</taxon>
        <taxon>indigoferoid/millettioid clade</taxon>
        <taxon>Phaseoleae</taxon>
        <taxon>Flemingia</taxon>
    </lineage>
</organism>
<keyword evidence="2" id="KW-0408">Iron</keyword>
<dbReference type="InterPro" id="IPR027443">
    <property type="entry name" value="IPNS-like_sf"/>
</dbReference>
<gene>
    <name evidence="4" type="ORF">Fmac_016519</name>
</gene>
<reference evidence="4 5" key="1">
    <citation type="submission" date="2024-08" db="EMBL/GenBank/DDBJ databases">
        <title>Insights into the chromosomal genome structure of Flemingia macrophylla.</title>
        <authorList>
            <person name="Ding Y."/>
            <person name="Zhao Y."/>
            <person name="Bi W."/>
            <person name="Wu M."/>
            <person name="Zhao G."/>
            <person name="Gong Y."/>
            <person name="Li W."/>
            <person name="Zhang P."/>
        </authorList>
    </citation>
    <scope>NUCLEOTIDE SEQUENCE [LARGE SCALE GENOMIC DNA]</scope>
    <source>
        <strain evidence="4">DYQJB</strain>
        <tissue evidence="4">Leaf</tissue>
    </source>
</reference>
<dbReference type="GO" id="GO:0046872">
    <property type="term" value="F:metal ion binding"/>
    <property type="evidence" value="ECO:0007669"/>
    <property type="project" value="UniProtKB-KW"/>
</dbReference>
<evidence type="ECO:0000256" key="1">
    <source>
        <dbReference type="ARBA" id="ARBA00022723"/>
    </source>
</evidence>
<evidence type="ECO:0000256" key="2">
    <source>
        <dbReference type="ARBA" id="ARBA00023004"/>
    </source>
</evidence>
<proteinExistence type="predicted"/>
<dbReference type="AlphaFoldDB" id="A0ABD1MHK6"/>
<dbReference type="Pfam" id="PF14226">
    <property type="entry name" value="DIOX_N"/>
    <property type="match status" value="1"/>
</dbReference>
<sequence length="173" mass="19494">MDPQLTDNVPRYGVDLPEVLLFAPIESTHALFCLLTLGSKETQRKQDRHGGKHCSGGFPETLTRGRGEEKLRDACERYGCFRIINHLVPPTLMADMKLVAKHLHDLPKDIKMLNKYAILPDNNGYVPLSVTSPIYESLAIYDMHASPHDEVQDFFSQLDVSPHDLFIHSAILS</sequence>
<accession>A0ABD1MHK6</accession>
<keyword evidence="5" id="KW-1185">Reference proteome</keyword>
<dbReference type="Proteomes" id="UP001603857">
    <property type="component" value="Unassembled WGS sequence"/>
</dbReference>
<dbReference type="Gene3D" id="2.60.120.330">
    <property type="entry name" value="B-lactam Antibiotic, Isopenicillin N Synthase, Chain"/>
    <property type="match status" value="1"/>
</dbReference>
<evidence type="ECO:0000313" key="4">
    <source>
        <dbReference type="EMBL" id="KAL2335306.1"/>
    </source>
</evidence>
<evidence type="ECO:0000313" key="5">
    <source>
        <dbReference type="Proteomes" id="UP001603857"/>
    </source>
</evidence>
<protein>
    <recommendedName>
        <fullName evidence="3">Non-haem dioxygenase N-terminal domain-containing protein</fullName>
    </recommendedName>
</protein>
<dbReference type="InterPro" id="IPR026992">
    <property type="entry name" value="DIOX_N"/>
</dbReference>